<feature type="transmembrane region" description="Helical" evidence="1">
    <location>
        <begin position="12"/>
        <end position="32"/>
    </location>
</feature>
<dbReference type="EMBL" id="JAPFPW010000002">
    <property type="protein sequence ID" value="MCW7752953.1"/>
    <property type="molecule type" value="Genomic_DNA"/>
</dbReference>
<evidence type="ECO:0000313" key="2">
    <source>
        <dbReference type="EMBL" id="MCW7752953.1"/>
    </source>
</evidence>
<proteinExistence type="predicted"/>
<evidence type="ECO:0000256" key="1">
    <source>
        <dbReference type="SAM" id="Phobius"/>
    </source>
</evidence>
<keyword evidence="1" id="KW-1133">Transmembrane helix</keyword>
<dbReference type="Pfam" id="PF07963">
    <property type="entry name" value="N_methyl"/>
    <property type="match status" value="1"/>
</dbReference>
<keyword evidence="1" id="KW-0812">Transmembrane</keyword>
<keyword evidence="3" id="KW-1185">Reference proteome</keyword>
<gene>
    <name evidence="2" type="ORF">OOT00_03025</name>
</gene>
<comment type="caution">
    <text evidence="2">The sequence shown here is derived from an EMBL/GenBank/DDBJ whole genome shotgun (WGS) entry which is preliminary data.</text>
</comment>
<keyword evidence="1" id="KW-0472">Membrane</keyword>
<name>A0ABT3N666_9BACT</name>
<dbReference type="RefSeq" id="WP_265423811.1">
    <property type="nucleotide sequence ID" value="NZ_JAPFPW010000002.1"/>
</dbReference>
<sequence length="167" mass="18996">MRTENLLQDSAAGFTLMELMVVMVLIVLIMGLSFPKIRTAMDGDGERRAVDALISMLHATAVEAVEMNRSITLQRHPDKRGFYRVTEDEGSDREWLFPAHMHLSAMRRAGKNVPESMEFTFYPAAYADPVFFWIDGVRGRRTLILHPLQSRVEIREGFLIPAGWDNG</sequence>
<dbReference type="Proteomes" id="UP001209681">
    <property type="component" value="Unassembled WGS sequence"/>
</dbReference>
<evidence type="ECO:0000313" key="3">
    <source>
        <dbReference type="Proteomes" id="UP001209681"/>
    </source>
</evidence>
<dbReference type="NCBIfam" id="TIGR02532">
    <property type="entry name" value="IV_pilin_GFxxxE"/>
    <property type="match status" value="1"/>
</dbReference>
<dbReference type="InterPro" id="IPR045584">
    <property type="entry name" value="Pilin-like"/>
</dbReference>
<dbReference type="SUPFAM" id="SSF54523">
    <property type="entry name" value="Pili subunits"/>
    <property type="match status" value="1"/>
</dbReference>
<dbReference type="InterPro" id="IPR012902">
    <property type="entry name" value="N_methyl_site"/>
</dbReference>
<reference evidence="2 3" key="1">
    <citation type="submission" date="2022-11" db="EMBL/GenBank/DDBJ databases">
        <title>Desulfobotulus tamanensis H1 sp. nov. - anaerobic, alkaliphilic, sulphate reducing bacterium isolated from terrestrial mud volcano.</title>
        <authorList>
            <person name="Frolova A."/>
            <person name="Merkel A.Y."/>
            <person name="Slobodkin A.I."/>
        </authorList>
    </citation>
    <scope>NUCLEOTIDE SEQUENCE [LARGE SCALE GENOMIC DNA]</scope>
    <source>
        <strain evidence="2 3">H1</strain>
    </source>
</reference>
<organism evidence="2 3">
    <name type="scientific">Desulfobotulus pelophilus</name>
    <dbReference type="NCBI Taxonomy" id="2823377"/>
    <lineage>
        <taxon>Bacteria</taxon>
        <taxon>Pseudomonadati</taxon>
        <taxon>Thermodesulfobacteriota</taxon>
        <taxon>Desulfobacteria</taxon>
        <taxon>Desulfobacterales</taxon>
        <taxon>Desulfobacteraceae</taxon>
        <taxon>Desulfobotulus</taxon>
    </lineage>
</organism>
<protein>
    <submittedName>
        <fullName evidence="2">Prepilin-type N-terminal cleavage/methylation domain-containing protein</fullName>
    </submittedName>
</protein>
<accession>A0ABT3N666</accession>